<dbReference type="CDD" id="cd07818">
    <property type="entry name" value="SRPBCC_1"/>
    <property type="match status" value="1"/>
</dbReference>
<keyword evidence="1" id="KW-0812">Transmembrane</keyword>
<dbReference type="Proteomes" id="UP000003730">
    <property type="component" value="Unassembled WGS sequence"/>
</dbReference>
<evidence type="ECO:0000259" key="2">
    <source>
        <dbReference type="SMART" id="SM00871"/>
    </source>
</evidence>
<dbReference type="InterPro" id="IPR010499">
    <property type="entry name" value="AraC_E-bd"/>
</dbReference>
<comment type="caution">
    <text evidence="3">The sequence shown here is derived from an EMBL/GenBank/DDBJ whole genome shotgun (WGS) entry which is preliminary data.</text>
</comment>
<dbReference type="InterPro" id="IPR029442">
    <property type="entry name" value="GyrI-like"/>
</dbReference>
<dbReference type="EMBL" id="AFXZ01000037">
    <property type="protein sequence ID" value="EGV42959.1"/>
    <property type="molecule type" value="Genomic_DNA"/>
</dbReference>
<dbReference type="Gene3D" id="3.30.530.20">
    <property type="match status" value="1"/>
</dbReference>
<dbReference type="AlphaFoldDB" id="G2EF17"/>
<dbReference type="SMART" id="SM00871">
    <property type="entry name" value="AraC_E_bind"/>
    <property type="match status" value="1"/>
</dbReference>
<gene>
    <name evidence="3" type="ORF">BZARG_2390</name>
</gene>
<dbReference type="Pfam" id="PF06445">
    <property type="entry name" value="GyrI-like"/>
    <property type="match status" value="1"/>
</dbReference>
<protein>
    <submittedName>
        <fullName evidence="3">Transcription activator effector-binding protein</fullName>
    </submittedName>
</protein>
<dbReference type="Gene3D" id="3.20.80.10">
    <property type="entry name" value="Regulatory factor, effector binding domain"/>
    <property type="match status" value="1"/>
</dbReference>
<name>G2EF17_9FLAO</name>
<feature type="domain" description="AraC effector-binding" evidence="2">
    <location>
        <begin position="181"/>
        <end position="339"/>
    </location>
</feature>
<proteinExistence type="predicted"/>
<keyword evidence="1" id="KW-0472">Membrane</keyword>
<dbReference type="InterPro" id="IPR011256">
    <property type="entry name" value="Reg_factor_effector_dom_sf"/>
</dbReference>
<accession>G2EF17</accession>
<evidence type="ECO:0000313" key="3">
    <source>
        <dbReference type="EMBL" id="EGV42959.1"/>
    </source>
</evidence>
<dbReference type="RefSeq" id="WP_008638195.1">
    <property type="nucleotide sequence ID" value="NZ_AFXZ01000037.1"/>
</dbReference>
<keyword evidence="4" id="KW-1185">Reference proteome</keyword>
<dbReference type="SUPFAM" id="SSF55136">
    <property type="entry name" value="Probable bacterial effector-binding domain"/>
    <property type="match status" value="1"/>
</dbReference>
<dbReference type="SUPFAM" id="SSF55961">
    <property type="entry name" value="Bet v1-like"/>
    <property type="match status" value="1"/>
</dbReference>
<dbReference type="STRING" id="1046627.BZARG_2390"/>
<dbReference type="InterPro" id="IPR023393">
    <property type="entry name" value="START-like_dom_sf"/>
</dbReference>
<reference evidence="3 4" key="1">
    <citation type="journal article" date="2008" name="Int. J. Syst. Evol. Microbiol.">
        <title>Bizionia argentinensis sp. nov., isolated from surface marine water in Antarctica.</title>
        <authorList>
            <person name="Bercovich A."/>
            <person name="Vazquez S.C."/>
            <person name="Yankilevich P."/>
            <person name="Coria S.H."/>
            <person name="Foti M."/>
            <person name="Hernandez E."/>
            <person name="Vidal A."/>
            <person name="Ruberto L."/>
            <person name="Melo C."/>
            <person name="Marenssi S."/>
            <person name="Criscuolo M."/>
            <person name="Memoli M."/>
            <person name="Arguelles M."/>
            <person name="Mac Cormack W.P."/>
        </authorList>
    </citation>
    <scope>NUCLEOTIDE SEQUENCE [LARGE SCALE GENOMIC DNA]</scope>
    <source>
        <strain evidence="3 4">JUB59</strain>
    </source>
</reference>
<evidence type="ECO:0000256" key="1">
    <source>
        <dbReference type="SAM" id="Phobius"/>
    </source>
</evidence>
<sequence>MKTLKYILFILLIITIGVSVYIAVQPNDFKVTRTRTVAAPSQVIYNHIIDVKKMESWLPWLEKDSETKLDLADSTSNIGAFYTWKSNNHSGSIKTLSTVPFQSINQELQFDKIETAQANWEFNQNNATDTEVSWTVSTDKLSFFEKANALIHGGHEKMIGPDLERGLEKLNGDVITAMEVYSIKVDGIAQHGGGYYIYTTTSSKISDIQTTINKVMPGVKDYAIKNNISMAGSPFITYHKWDEANNAVMFSCCIPTSTQTVTTQSDILTGQFEPFRAIKTTLKGNYSNLREARDAGYNYINQYNMEATETGPMLEVYLTDPSQKPNPANWITEIYIAIN</sequence>
<keyword evidence="1" id="KW-1133">Transmembrane helix</keyword>
<feature type="transmembrane region" description="Helical" evidence="1">
    <location>
        <begin position="6"/>
        <end position="24"/>
    </location>
</feature>
<organism evidence="3 4">
    <name type="scientific">Bizionia argentinensis JUB59</name>
    <dbReference type="NCBI Taxonomy" id="1046627"/>
    <lineage>
        <taxon>Bacteria</taxon>
        <taxon>Pseudomonadati</taxon>
        <taxon>Bacteroidota</taxon>
        <taxon>Flavobacteriia</taxon>
        <taxon>Flavobacteriales</taxon>
        <taxon>Flavobacteriaceae</taxon>
        <taxon>Bizionia</taxon>
    </lineage>
</organism>
<dbReference type="eggNOG" id="COG4978">
    <property type="taxonomic scope" value="Bacteria"/>
</dbReference>
<evidence type="ECO:0000313" key="4">
    <source>
        <dbReference type="Proteomes" id="UP000003730"/>
    </source>
</evidence>
<dbReference type="OrthoDB" id="9807923at2"/>